<name>A0A6G4X8T6_9ACTN</name>
<accession>A0A6G4X8T6</accession>
<comment type="caution">
    <text evidence="3">The sequence shown here is derived from an EMBL/GenBank/DDBJ whole genome shotgun (WGS) entry which is preliminary data.</text>
</comment>
<dbReference type="GO" id="GO:0016627">
    <property type="term" value="F:oxidoreductase activity, acting on the CH-CH group of donors"/>
    <property type="evidence" value="ECO:0007669"/>
    <property type="project" value="TreeGrafter"/>
</dbReference>
<dbReference type="Proteomes" id="UP000477722">
    <property type="component" value="Unassembled WGS sequence"/>
</dbReference>
<dbReference type="GO" id="GO:0070967">
    <property type="term" value="F:coenzyme F420 binding"/>
    <property type="evidence" value="ECO:0007669"/>
    <property type="project" value="TreeGrafter"/>
</dbReference>
<dbReference type="Pfam" id="PF01243">
    <property type="entry name" value="PNPOx_N"/>
    <property type="match status" value="1"/>
</dbReference>
<feature type="domain" description="Pyridoxamine 5'-phosphate oxidase N-terminal" evidence="2">
    <location>
        <begin position="8"/>
        <end position="113"/>
    </location>
</feature>
<dbReference type="AlphaFoldDB" id="A0A6G4X8T6"/>
<gene>
    <name evidence="3" type="ORF">G5C65_33505</name>
</gene>
<dbReference type="NCBIfam" id="TIGR04023">
    <property type="entry name" value="PPOX_MSMEG_5819"/>
    <property type="match status" value="1"/>
</dbReference>
<evidence type="ECO:0000313" key="3">
    <source>
        <dbReference type="EMBL" id="NGO73164.1"/>
    </source>
</evidence>
<dbReference type="InterPro" id="IPR012349">
    <property type="entry name" value="Split_barrel_FMN-bd"/>
</dbReference>
<dbReference type="Gene3D" id="2.30.110.10">
    <property type="entry name" value="Electron Transport, Fmn-binding Protein, Chain A"/>
    <property type="match status" value="1"/>
</dbReference>
<protein>
    <submittedName>
        <fullName evidence="3">PPOX class F420-dependent oxidoreductase</fullName>
        <ecNumber evidence="3">1.-.-.-</ecNumber>
    </submittedName>
</protein>
<evidence type="ECO:0000259" key="2">
    <source>
        <dbReference type="Pfam" id="PF01243"/>
    </source>
</evidence>
<organism evidence="3 4">
    <name type="scientific">Streptomyces boncukensis</name>
    <dbReference type="NCBI Taxonomy" id="2711219"/>
    <lineage>
        <taxon>Bacteria</taxon>
        <taxon>Bacillati</taxon>
        <taxon>Actinomycetota</taxon>
        <taxon>Actinomycetes</taxon>
        <taxon>Kitasatosporales</taxon>
        <taxon>Streptomycetaceae</taxon>
        <taxon>Streptomyces</taxon>
    </lineage>
</organism>
<sequence>MIFTDIERAYLAGQQLGRFATVGPHGTPRVRPLGFRLNDDGTIDIGGPRHADSRRYRDAQQNPYVTLVVDDLTAPDDPDAVKPGMGRGVEIRGRAELLTVDEPPVAPEWFSQDIIRIHPERILSWHLDPERPDGWSRNV</sequence>
<dbReference type="EC" id="1.-.-.-" evidence="3"/>
<dbReference type="GO" id="GO:0005829">
    <property type="term" value="C:cytosol"/>
    <property type="evidence" value="ECO:0007669"/>
    <property type="project" value="TreeGrafter"/>
</dbReference>
<proteinExistence type="predicted"/>
<keyword evidence="1 3" id="KW-0560">Oxidoreductase</keyword>
<dbReference type="EMBL" id="JAAKZZ010000642">
    <property type="protein sequence ID" value="NGO73164.1"/>
    <property type="molecule type" value="Genomic_DNA"/>
</dbReference>
<dbReference type="PANTHER" id="PTHR35176">
    <property type="entry name" value="HEME OXYGENASE HI_0854-RELATED"/>
    <property type="match status" value="1"/>
</dbReference>
<dbReference type="PANTHER" id="PTHR35176:SF6">
    <property type="entry name" value="HEME OXYGENASE HI_0854-RELATED"/>
    <property type="match status" value="1"/>
</dbReference>
<evidence type="ECO:0000313" key="4">
    <source>
        <dbReference type="Proteomes" id="UP000477722"/>
    </source>
</evidence>
<dbReference type="SUPFAM" id="SSF50475">
    <property type="entry name" value="FMN-binding split barrel"/>
    <property type="match status" value="1"/>
</dbReference>
<dbReference type="RefSeq" id="WP_165302828.1">
    <property type="nucleotide sequence ID" value="NZ_JAAKZZ010000642.1"/>
</dbReference>
<reference evidence="3 4" key="1">
    <citation type="submission" date="2020-02" db="EMBL/GenBank/DDBJ databases">
        <title>Whole-genome analyses of novel actinobacteria.</title>
        <authorList>
            <person name="Sahin N."/>
            <person name="Tatar D."/>
        </authorList>
    </citation>
    <scope>NUCLEOTIDE SEQUENCE [LARGE SCALE GENOMIC DNA]</scope>
    <source>
        <strain evidence="3 4">SB3404</strain>
    </source>
</reference>
<dbReference type="InterPro" id="IPR052019">
    <property type="entry name" value="F420H2_bilvrd_red/Heme_oxyg"/>
</dbReference>
<keyword evidence="4" id="KW-1185">Reference proteome</keyword>
<dbReference type="InterPro" id="IPR024031">
    <property type="entry name" value="MSMEG_5819/OxyR"/>
</dbReference>
<dbReference type="InterPro" id="IPR011576">
    <property type="entry name" value="Pyridox_Oxase_N"/>
</dbReference>
<evidence type="ECO:0000256" key="1">
    <source>
        <dbReference type="ARBA" id="ARBA00023002"/>
    </source>
</evidence>